<dbReference type="GO" id="GO:0006310">
    <property type="term" value="P:DNA recombination"/>
    <property type="evidence" value="ECO:0007669"/>
    <property type="project" value="UniProtKB-KW"/>
</dbReference>
<dbReference type="Pfam" id="PF00324">
    <property type="entry name" value="AA_permease"/>
    <property type="match status" value="1"/>
</dbReference>
<dbReference type="FunFam" id="1.20.272.10:FF:000002">
    <property type="entry name" value="Replication factor C subunit 3"/>
    <property type="match status" value="1"/>
</dbReference>
<keyword evidence="23" id="KW-0234">DNA repair</keyword>
<keyword evidence="15" id="KW-0347">Helicase</keyword>
<dbReference type="Gene3D" id="1.20.1740.10">
    <property type="entry name" value="Amino acid/polyamine transporter I"/>
    <property type="match status" value="1"/>
</dbReference>
<feature type="transmembrane region" description="Helical" evidence="28">
    <location>
        <begin position="418"/>
        <end position="443"/>
    </location>
</feature>
<dbReference type="InterPro" id="IPR004841">
    <property type="entry name" value="AA-permease/SLC12A_dom"/>
</dbReference>
<evidence type="ECO:0000256" key="28">
    <source>
        <dbReference type="SAM" id="Phobius"/>
    </source>
</evidence>
<evidence type="ECO:0000259" key="29">
    <source>
        <dbReference type="PROSITE" id="PS50800"/>
    </source>
</evidence>
<dbReference type="Proteomes" id="UP000044841">
    <property type="component" value="Unassembled WGS sequence"/>
</dbReference>
<feature type="region of interest" description="Disordered" evidence="27">
    <location>
        <begin position="1"/>
        <end position="39"/>
    </location>
</feature>
<evidence type="ECO:0000256" key="5">
    <source>
        <dbReference type="ARBA" id="ARBA00005378"/>
    </source>
</evidence>
<dbReference type="Gene3D" id="1.10.8.60">
    <property type="match status" value="1"/>
</dbReference>
<dbReference type="SUPFAM" id="SSF100939">
    <property type="entry name" value="SPOC domain-like"/>
    <property type="match status" value="1"/>
</dbReference>
<keyword evidence="24" id="KW-0539">Nucleus</keyword>
<evidence type="ECO:0000256" key="1">
    <source>
        <dbReference type="ARBA" id="ARBA00004123"/>
    </source>
</evidence>
<dbReference type="GO" id="GO:0003678">
    <property type="term" value="F:DNA helicase activity"/>
    <property type="evidence" value="ECO:0007669"/>
    <property type="project" value="UniProtKB-EC"/>
</dbReference>
<keyword evidence="11" id="KW-0235">DNA replication</keyword>
<evidence type="ECO:0000256" key="20">
    <source>
        <dbReference type="ARBA" id="ARBA00023125"/>
    </source>
</evidence>
<evidence type="ECO:0000313" key="30">
    <source>
        <dbReference type="EMBL" id="CUA76239.1"/>
    </source>
</evidence>
<dbReference type="GO" id="GO:0006271">
    <property type="term" value="P:DNA strand elongation involved in DNA replication"/>
    <property type="evidence" value="ECO:0007669"/>
    <property type="project" value="UniProtKB-ARBA"/>
</dbReference>
<dbReference type="Gene3D" id="4.10.970.10">
    <property type="entry name" value="Ku70, bridge and pillars"/>
    <property type="match status" value="1"/>
</dbReference>
<keyword evidence="8" id="KW-0813">Transport</keyword>
<organism evidence="30 31">
    <name type="scientific">Rhizoctonia solani</name>
    <dbReference type="NCBI Taxonomy" id="456999"/>
    <lineage>
        <taxon>Eukaryota</taxon>
        <taxon>Fungi</taxon>
        <taxon>Dikarya</taxon>
        <taxon>Basidiomycota</taxon>
        <taxon>Agaricomycotina</taxon>
        <taxon>Agaricomycetes</taxon>
        <taxon>Cantharellales</taxon>
        <taxon>Ceratobasidiaceae</taxon>
        <taxon>Rhizoctonia</taxon>
    </lineage>
</organism>
<keyword evidence="20" id="KW-0238">DNA-binding</keyword>
<evidence type="ECO:0000256" key="10">
    <source>
        <dbReference type="ARBA" id="ARBA00022692"/>
    </source>
</evidence>
<dbReference type="Pfam" id="PF02735">
    <property type="entry name" value="Ku"/>
    <property type="match status" value="1"/>
</dbReference>
<dbReference type="PANTHER" id="PTHR43341:SF4">
    <property type="entry name" value="ARGININE PERMEASE CAN1-RELATED"/>
    <property type="match status" value="1"/>
</dbReference>
<evidence type="ECO:0000256" key="21">
    <source>
        <dbReference type="ARBA" id="ARBA00023136"/>
    </source>
</evidence>
<dbReference type="Pfam" id="PF21960">
    <property type="entry name" value="RCF1-5-like_lid"/>
    <property type="match status" value="1"/>
</dbReference>
<dbReference type="Pfam" id="PF03730">
    <property type="entry name" value="Ku_C"/>
    <property type="match status" value="1"/>
</dbReference>
<protein>
    <recommendedName>
        <fullName evidence="7">ATP-dependent DNA helicase II subunit 1</fullName>
        <ecNumber evidence="6">3.6.4.12</ecNumber>
    </recommendedName>
    <alternativeName>
        <fullName evidence="25">ATP-dependent DNA helicase II subunit Ku70</fullName>
    </alternativeName>
    <alternativeName>
        <fullName evidence="26">Replication factor C subunit 5</fullName>
    </alternativeName>
</protein>
<evidence type="ECO:0000256" key="14">
    <source>
        <dbReference type="ARBA" id="ARBA00022801"/>
    </source>
</evidence>
<evidence type="ECO:0000256" key="3">
    <source>
        <dbReference type="ARBA" id="ARBA00004574"/>
    </source>
</evidence>
<proteinExistence type="inferred from homology"/>
<keyword evidence="12" id="KW-0547">Nucleotide-binding</keyword>
<keyword evidence="16" id="KW-0067">ATP-binding</keyword>
<keyword evidence="21 28" id="KW-0472">Membrane</keyword>
<dbReference type="FunFam" id="3.40.50.300:FF:000136">
    <property type="entry name" value="Replication factor C subunit 5"/>
    <property type="match status" value="1"/>
</dbReference>
<dbReference type="InterPro" id="IPR006164">
    <property type="entry name" value="DNA_bd_Ku70/Ku80"/>
</dbReference>
<gene>
    <name evidence="30" type="ORF">RSOLAG22IIIB_12142</name>
</gene>
<dbReference type="InterPro" id="IPR005160">
    <property type="entry name" value="Ku_C"/>
</dbReference>
<evidence type="ECO:0000256" key="27">
    <source>
        <dbReference type="SAM" id="MobiDB-lite"/>
    </source>
</evidence>
<dbReference type="Gene3D" id="2.40.290.10">
    <property type="match status" value="1"/>
</dbReference>
<dbReference type="FunFam" id="1.10.8.60:FF:000030">
    <property type="entry name" value="replication factor C subunit 3"/>
    <property type="match status" value="1"/>
</dbReference>
<evidence type="ECO:0000256" key="16">
    <source>
        <dbReference type="ARBA" id="ARBA00022840"/>
    </source>
</evidence>
<dbReference type="CDD" id="cd00009">
    <property type="entry name" value="AAA"/>
    <property type="match status" value="1"/>
</dbReference>
<accession>A0A0K6GCX4</accession>
<dbReference type="InterPro" id="IPR036465">
    <property type="entry name" value="vWFA_dom_sf"/>
</dbReference>
<dbReference type="EMBL" id="CYGV01001647">
    <property type="protein sequence ID" value="CUA76239.1"/>
    <property type="molecule type" value="Genomic_DNA"/>
</dbReference>
<dbReference type="PANTHER" id="PTHR43341">
    <property type="entry name" value="AMINO ACID PERMEASE"/>
    <property type="match status" value="1"/>
</dbReference>
<dbReference type="Pfam" id="PF22534">
    <property type="entry name" value="RFC_C"/>
    <property type="match status" value="1"/>
</dbReference>
<evidence type="ECO:0000313" key="31">
    <source>
        <dbReference type="Proteomes" id="UP000044841"/>
    </source>
</evidence>
<feature type="transmembrane region" description="Helical" evidence="28">
    <location>
        <begin position="492"/>
        <end position="512"/>
    </location>
</feature>
<dbReference type="FunFam" id="1.20.1740.10:FF:000006">
    <property type="entry name" value="General amino acid permease"/>
    <property type="match status" value="1"/>
</dbReference>
<dbReference type="InterPro" id="IPR004840">
    <property type="entry name" value="Amino_acid_permease_CS"/>
</dbReference>
<dbReference type="Gene3D" id="1.10.720.30">
    <property type="entry name" value="SAP domain"/>
    <property type="match status" value="1"/>
</dbReference>
<dbReference type="InterPro" id="IPR027388">
    <property type="entry name" value="Ku70_bridge/pillars_dom_sf"/>
</dbReference>
<dbReference type="GO" id="GO:0003677">
    <property type="term" value="F:DNA binding"/>
    <property type="evidence" value="ECO:0007669"/>
    <property type="project" value="UniProtKB-KW"/>
</dbReference>
<dbReference type="Pfam" id="PF03731">
    <property type="entry name" value="Ku_N"/>
    <property type="match status" value="1"/>
</dbReference>
<dbReference type="CDD" id="cd00788">
    <property type="entry name" value="KU70"/>
    <property type="match status" value="1"/>
</dbReference>
<evidence type="ECO:0000256" key="9">
    <source>
        <dbReference type="ARBA" id="ARBA00022454"/>
    </source>
</evidence>
<dbReference type="InterPro" id="IPR047087">
    <property type="entry name" value="KU70_core_dom"/>
</dbReference>
<feature type="transmembrane region" description="Helical" evidence="28">
    <location>
        <begin position="249"/>
        <end position="269"/>
    </location>
</feature>
<evidence type="ECO:0000256" key="25">
    <source>
        <dbReference type="ARBA" id="ARBA00031811"/>
    </source>
</evidence>
<keyword evidence="19 28" id="KW-1133">Transmembrane helix</keyword>
<dbReference type="CDD" id="cd18140">
    <property type="entry name" value="HLD_clamp_RFC"/>
    <property type="match status" value="1"/>
</dbReference>
<sequence>MSRTPDKDEKYGLGDPEKHGTVRSSEIVADEGDKPGFNESGVHRKLKARHLAMIALGGTIGTGLFVGSGGALAKGGPVGILLAYFIMGMVVYSVMIALGEMATLFPVSGGFMHYASRFIDPAVGFALGVNYWYCWGIALPVELTAAGIVIQYWNTSINIAVWVTVQYVLILIINFMGVRWYGEFEFWFSAIKIVAIVGLIILGVAINCGAGPASTGYIGFKYWVDPGPFNQVATHGGASFIPGAWGRFLAFWNVFVQAAFSFIGTEIVAVTVGEAENPRRNVPKAIRRVFWRIIIFYVVGILIIGLNVPFNSPELINNSGGTASASPWVIAIRTAGIKGLPSVINAIILVSAWSAGNSDLYASSRTLYALAIEGQLPGFLRRCTKDGLPVWAVFVTSLFGVLGYMNAGSATAITVFNWLYNISSITGLISWLVILVAYLRMYYGLKRQGLSRDDFPYIAPFQPYASWFGAIFVSLVIFFNGFTIFLAGNWDVSSFVAAYICLPIFGLLWTGWKFFKRSKWVRLDEMDFVTGRSEMEKMDAEQSALYKPPQGFWGRLWDWMSRDFPDGDAFDRSTRCATTSLFIVTPCLPSKAIGRDEEDEDELEEQNINTQKDAILFCIEVTPGILEPRVSESGEQECSALEAIFRAAADLQKRKIAHGPGDAVGIMLFNTSETKGEIVKPHMYLYQHISQVNAPDIQKLLQLLNEAEDNPECFPALFSPSDQPVTMANVFLTCSHVLRDGVPKATSKRIFFFTDNDDPELGDETKTGAARHNVNDLYNLGIYIHPFFMVQPGQPFDVQKFYSTVFFRTEDMTDDVTLNVHTSFKRLLDNMRMHEAIKRTLFNIPMEFGDGLVIGIKAYGLVTEQRKGSYKYFSNMGKSMEEAFPKTVYIDEEQEREVPKESIVFGYQFGTGGPGPTEEEDSAEGDAPMVKDKVFYTPEEMRMFRTFGMKPSIKILGFKDNHTIPFDANVKHSIFIFPNEAAVTGSIRTFKALLDTMLKKQKYALTRCLFRKNSSPVFCAMIPQAEELNEDNNVEEPAGSPELRKAALDIIDRMKYRHGYIPYQYFNPALELHYGFLQAEAFGEEYNPEEDFNDTSAPRFQAIHKRTGDQMDAWHQALDQDPEAAEMAVEPKAGSKRKPGSVDELVVRAHFDDDNLNKLTVEQLKTYLKAHSQPYSGRKNDLIERYRPRTLDDLNYHSDLSQRLRSLAGSGDFPHMLFYGPSGAGKKTRIGCTLRELFGPGVEKLKLDQRVFLTPSKRKLDLNVVQSNFHIEITPSDVGMYDRVVISEILKEIAQTQQVDLNAKQRFKVVIINEADSLTRDAQAALRRTMERYMSNLRIIMCANGTSKLIAPIKSRCLLVRVAAPSEHEMELALRAVAKRERFDIPDEAAAKIIQDSKGNLRRAILVLEAMKMQSPDLNATTQITKPDWETYCHKVADLILQEQSPQRVMDIRAKVYELLSHCIPPTVIMKTIAERLLEVVDDAIKPEIMHWAAVYELRMRQGSKKIYHIEAWIIKVMSIYKHFFYGMDMEDFD</sequence>
<evidence type="ECO:0000256" key="15">
    <source>
        <dbReference type="ARBA" id="ARBA00022806"/>
    </source>
</evidence>
<dbReference type="PROSITE" id="PS00218">
    <property type="entry name" value="AMINO_ACID_PERMEASE_1"/>
    <property type="match status" value="1"/>
</dbReference>
<dbReference type="GO" id="GO:0000781">
    <property type="term" value="C:chromosome, telomeric region"/>
    <property type="evidence" value="ECO:0007669"/>
    <property type="project" value="UniProtKB-SubCell"/>
</dbReference>
<feature type="transmembrane region" description="Helical" evidence="28">
    <location>
        <begin position="159"/>
        <end position="181"/>
    </location>
</feature>
<dbReference type="SUPFAM" id="SSF53300">
    <property type="entry name" value="vWA-like"/>
    <property type="match status" value="1"/>
</dbReference>
<feature type="transmembrane region" description="Helical" evidence="28">
    <location>
        <begin position="51"/>
        <end position="72"/>
    </location>
</feature>
<dbReference type="PROSITE" id="PS50800">
    <property type="entry name" value="SAP"/>
    <property type="match status" value="1"/>
</dbReference>
<feature type="transmembrane region" description="Helical" evidence="28">
    <location>
        <begin position="464"/>
        <end position="486"/>
    </location>
</feature>
<dbReference type="SUPFAM" id="SSF68906">
    <property type="entry name" value="SAP domain"/>
    <property type="match status" value="1"/>
</dbReference>
<dbReference type="Pfam" id="PF13177">
    <property type="entry name" value="DNA_pol3_delta2"/>
    <property type="match status" value="1"/>
</dbReference>
<comment type="similarity">
    <text evidence="4">Belongs to the ku70 family.</text>
</comment>
<evidence type="ECO:0000256" key="13">
    <source>
        <dbReference type="ARBA" id="ARBA00022763"/>
    </source>
</evidence>
<evidence type="ECO:0000256" key="23">
    <source>
        <dbReference type="ARBA" id="ARBA00023204"/>
    </source>
</evidence>
<evidence type="ECO:0000256" key="17">
    <source>
        <dbReference type="ARBA" id="ARBA00022895"/>
    </source>
</evidence>
<evidence type="ECO:0000256" key="19">
    <source>
        <dbReference type="ARBA" id="ARBA00022989"/>
    </source>
</evidence>
<dbReference type="InterPro" id="IPR003034">
    <property type="entry name" value="SAP_dom"/>
</dbReference>
<evidence type="ECO:0000256" key="6">
    <source>
        <dbReference type="ARBA" id="ARBA00012551"/>
    </source>
</evidence>
<dbReference type="InterPro" id="IPR005161">
    <property type="entry name" value="Ku_N"/>
</dbReference>
<evidence type="ECO:0000256" key="22">
    <source>
        <dbReference type="ARBA" id="ARBA00023172"/>
    </source>
</evidence>
<dbReference type="InterPro" id="IPR004762">
    <property type="entry name" value="Amino_acid_permease_fungi"/>
</dbReference>
<keyword evidence="10 28" id="KW-0812">Transmembrane</keyword>
<dbReference type="InterPro" id="IPR016194">
    <property type="entry name" value="SPOC-like_C_dom_sf"/>
</dbReference>
<dbReference type="InterPro" id="IPR047854">
    <property type="entry name" value="RFC_lid"/>
</dbReference>
<dbReference type="GO" id="GO:0005524">
    <property type="term" value="F:ATP binding"/>
    <property type="evidence" value="ECO:0007669"/>
    <property type="project" value="UniProtKB-KW"/>
</dbReference>
<dbReference type="GO" id="GO:0016787">
    <property type="term" value="F:hydrolase activity"/>
    <property type="evidence" value="ECO:0007669"/>
    <property type="project" value="UniProtKB-KW"/>
</dbReference>
<dbReference type="InterPro" id="IPR003593">
    <property type="entry name" value="AAA+_ATPase"/>
</dbReference>
<evidence type="ECO:0000256" key="18">
    <source>
        <dbReference type="ARBA" id="ARBA00022970"/>
    </source>
</evidence>
<dbReference type="SMART" id="SM00382">
    <property type="entry name" value="AAA"/>
    <property type="match status" value="1"/>
</dbReference>
<dbReference type="SUPFAM" id="SSF52540">
    <property type="entry name" value="P-loop containing nucleoside triphosphate hydrolases"/>
    <property type="match status" value="1"/>
</dbReference>
<feature type="domain" description="SAP" evidence="29">
    <location>
        <begin position="1156"/>
        <end position="1190"/>
    </location>
</feature>
<keyword evidence="17" id="KW-0779">Telomere</keyword>
<evidence type="ECO:0000256" key="11">
    <source>
        <dbReference type="ARBA" id="ARBA00022705"/>
    </source>
</evidence>
<comment type="subcellular location">
    <subcellularLocation>
        <location evidence="3">Chromosome</location>
        <location evidence="3">Telomere</location>
    </subcellularLocation>
    <subcellularLocation>
        <location evidence="2">Membrane</location>
        <topology evidence="2">Multi-pass membrane protein</topology>
    </subcellularLocation>
    <subcellularLocation>
        <location evidence="1">Nucleus</location>
    </subcellularLocation>
</comment>
<name>A0A0K6GCX4_9AGAM</name>
<feature type="transmembrane region" description="Helical" evidence="28">
    <location>
        <begin position="388"/>
        <end position="406"/>
    </location>
</feature>
<dbReference type="Gene3D" id="3.40.50.410">
    <property type="entry name" value="von Willebrand factor, type A domain"/>
    <property type="match status" value="1"/>
</dbReference>
<keyword evidence="18" id="KW-0029">Amino-acid transport</keyword>
<dbReference type="SMART" id="SM00559">
    <property type="entry name" value="Ku78"/>
    <property type="match status" value="1"/>
</dbReference>
<reference evidence="30 31" key="1">
    <citation type="submission" date="2015-07" db="EMBL/GenBank/DDBJ databases">
        <authorList>
            <person name="Noorani M."/>
        </authorList>
    </citation>
    <scope>NUCLEOTIDE SEQUENCE [LARGE SCALE GENOMIC DNA]</scope>
    <source>
        <strain evidence="30">BBA 69670</strain>
    </source>
</reference>
<feature type="compositionally biased region" description="Basic and acidic residues" evidence="27">
    <location>
        <begin position="1"/>
        <end position="20"/>
    </location>
</feature>
<keyword evidence="31" id="KW-1185">Reference proteome</keyword>
<dbReference type="Gene3D" id="1.20.272.10">
    <property type="match status" value="1"/>
</dbReference>
<dbReference type="GO" id="GO:0015171">
    <property type="term" value="F:amino acid transmembrane transporter activity"/>
    <property type="evidence" value="ECO:0007669"/>
    <property type="project" value="TreeGrafter"/>
</dbReference>
<keyword evidence="22" id="KW-0233">DNA recombination</keyword>
<dbReference type="Pfam" id="PF02037">
    <property type="entry name" value="SAP"/>
    <property type="match status" value="1"/>
</dbReference>
<evidence type="ECO:0000256" key="7">
    <source>
        <dbReference type="ARBA" id="ARBA00021796"/>
    </source>
</evidence>
<dbReference type="Gene3D" id="3.40.50.300">
    <property type="entry name" value="P-loop containing nucleotide triphosphate hydrolases"/>
    <property type="match status" value="1"/>
</dbReference>
<dbReference type="GO" id="GO:0016020">
    <property type="term" value="C:membrane"/>
    <property type="evidence" value="ECO:0007669"/>
    <property type="project" value="UniProtKB-SubCell"/>
</dbReference>
<dbReference type="NCBIfam" id="TIGR00913">
    <property type="entry name" value="2A0310"/>
    <property type="match status" value="1"/>
</dbReference>
<dbReference type="InterPro" id="IPR008921">
    <property type="entry name" value="DNA_pol3_clamp-load_cplx_C"/>
</dbReference>
<evidence type="ECO:0000256" key="4">
    <source>
        <dbReference type="ARBA" id="ARBA00005240"/>
    </source>
</evidence>
<dbReference type="InterPro" id="IPR027417">
    <property type="entry name" value="P-loop_NTPase"/>
</dbReference>
<feature type="transmembrane region" description="Helical" evidence="28">
    <location>
        <begin position="289"/>
        <end position="310"/>
    </location>
</feature>
<evidence type="ECO:0000256" key="8">
    <source>
        <dbReference type="ARBA" id="ARBA00022448"/>
    </source>
</evidence>
<comment type="similarity">
    <text evidence="5">Belongs to the activator 1 small subunits family.</text>
</comment>
<keyword evidence="14" id="KW-0378">Hydrolase</keyword>
<dbReference type="GO" id="GO:0031391">
    <property type="term" value="C:Elg1 RFC-like complex"/>
    <property type="evidence" value="ECO:0007669"/>
    <property type="project" value="UniProtKB-ARBA"/>
</dbReference>
<feature type="transmembrane region" description="Helical" evidence="28">
    <location>
        <begin position="193"/>
        <end position="220"/>
    </location>
</feature>
<dbReference type="EC" id="3.6.4.12" evidence="6"/>
<dbReference type="InterPro" id="IPR050524">
    <property type="entry name" value="APC_YAT"/>
</dbReference>
<dbReference type="SUPFAM" id="SSF48019">
    <property type="entry name" value="post-AAA+ oligomerization domain-like"/>
    <property type="match status" value="1"/>
</dbReference>
<keyword evidence="13" id="KW-0227">DNA damage</keyword>
<evidence type="ECO:0000256" key="26">
    <source>
        <dbReference type="ARBA" id="ARBA00070185"/>
    </source>
</evidence>
<evidence type="ECO:0000256" key="2">
    <source>
        <dbReference type="ARBA" id="ARBA00004141"/>
    </source>
</evidence>
<evidence type="ECO:0000256" key="12">
    <source>
        <dbReference type="ARBA" id="ARBA00022741"/>
    </source>
</evidence>
<evidence type="ECO:0000256" key="24">
    <source>
        <dbReference type="ARBA" id="ARBA00023242"/>
    </source>
</evidence>
<dbReference type="GO" id="GO:0005634">
    <property type="term" value="C:nucleus"/>
    <property type="evidence" value="ECO:0007669"/>
    <property type="project" value="UniProtKB-SubCell"/>
</dbReference>
<dbReference type="GO" id="GO:0006303">
    <property type="term" value="P:double-strand break repair via nonhomologous end joining"/>
    <property type="evidence" value="ECO:0007669"/>
    <property type="project" value="InterPro"/>
</dbReference>
<keyword evidence="9" id="KW-0158">Chromosome</keyword>
<dbReference type="InterPro" id="IPR036361">
    <property type="entry name" value="SAP_dom_sf"/>
</dbReference>